<dbReference type="SUPFAM" id="SSF52467">
    <property type="entry name" value="DHS-like NAD/FAD-binding domain"/>
    <property type="match status" value="1"/>
</dbReference>
<proteinExistence type="predicted"/>
<accession>A0ABT7MSC8</accession>
<keyword evidence="2" id="KW-1185">Reference proteome</keyword>
<dbReference type="EMBL" id="JASWER010000017">
    <property type="protein sequence ID" value="MDL5378114.1"/>
    <property type="molecule type" value="Genomic_DNA"/>
</dbReference>
<dbReference type="Proteomes" id="UP001230807">
    <property type="component" value="Unassembled WGS sequence"/>
</dbReference>
<dbReference type="RefSeq" id="WP_286038517.1">
    <property type="nucleotide sequence ID" value="NZ_JASWER010000017.1"/>
</dbReference>
<protein>
    <submittedName>
        <fullName evidence="1">SIR2 family protein</fullName>
    </submittedName>
</protein>
<dbReference type="InterPro" id="IPR029035">
    <property type="entry name" value="DHS-like_NAD/FAD-binding_dom"/>
</dbReference>
<reference evidence="1 2" key="1">
    <citation type="submission" date="2023-06" db="EMBL/GenBank/DDBJ databases">
        <title>Influencing factors and mechanism of Cr(VI) reduction by facultative anaerobic Exiguobacterium sp. PY14.</title>
        <authorList>
            <person name="Zou L."/>
        </authorList>
    </citation>
    <scope>NUCLEOTIDE SEQUENCE [LARGE SCALE GENOMIC DNA]</scope>
    <source>
        <strain evidence="1 2">PY14</strain>
    </source>
</reference>
<gene>
    <name evidence="1" type="ORF">QR695_13985</name>
</gene>
<name>A0ABT7MSC8_9BACL</name>
<comment type="caution">
    <text evidence="1">The sequence shown here is derived from an EMBL/GenBank/DDBJ whole genome shotgun (WGS) entry which is preliminary data.</text>
</comment>
<dbReference type="Pfam" id="PF13289">
    <property type="entry name" value="SIR2_2"/>
    <property type="match status" value="1"/>
</dbReference>
<feature type="non-terminal residue" evidence="1">
    <location>
        <position position="785"/>
    </location>
</feature>
<sequence>MKSRIVTTYKEKIDMYQHLESIRQNLWSNDGKSRVSVMVGSGFSLNAEKIEDDFSEMALWGDLKTKILEKLLHHPGIVDADVLQLGQIYEEEYGRSSLDELLKESIPDNNYEPGSIHSEFLNLPWADVYTTNYDTLLERAKSKIFERKYQVIYDVNDIPNSVAPRIIKLHGSFPANRPFIFTQSDYERYPQQFSPFVNMVQQSIMETTFVLLGFSGDDPNFERWTTWVRNNLGKQMPKIYMIGYQQTQNREQLNAKGITLIDFENVYEKEEQVYKQMFSDLFEYLKYSDRKEKSRWPFVNYSRKNFDFNTLLANRKDYPGWVVMPHDIRKQFVKVISSQGESKIREMDLASFTDQDLNFINEILWCYDKFMIPMDYSTQIKLESIIDNLHVSSHKHYSLLKSLLTQSRLEFDKKKFDKYLRHIENLELNKAESNEVMYEKILFHYAFNNINKVNQLLNEWSIENKDIEWGIKKANVLFKLKRTEEAEKSLKRHLQTLRSLLAIDNDSYKLLSLESVALALLGSIIGNSNYGKKRLEFLETKKCDVNKEFDFVLLSVKPYKNLNGTFKTREFDPGKTKVSTTLSSPPIEILCNSFTVFSIREQYGVNVSDKEQYEQAAENLKNLFPFYSLVHRFLILDIERIEKIFSREYVFEMESRKLELISDILIVSLQKDTISVVKRHIALEIISRLYFAFEKQIKLKIDEMIIIFMKKEKNISSDLNLQKAVKNLLNRITYDKNKVEKQLFIQSLFEVEIETQKRFNDHLIIRDFYDPILPLLDYSYEIGSL</sequence>
<organism evidence="1 2">
    <name type="scientific">Exiguobacterium mexicanum</name>
    <dbReference type="NCBI Taxonomy" id="340146"/>
    <lineage>
        <taxon>Bacteria</taxon>
        <taxon>Bacillati</taxon>
        <taxon>Bacillota</taxon>
        <taxon>Bacilli</taxon>
        <taxon>Bacillales</taxon>
        <taxon>Bacillales Family XII. Incertae Sedis</taxon>
        <taxon>Exiguobacterium</taxon>
    </lineage>
</organism>
<evidence type="ECO:0000313" key="1">
    <source>
        <dbReference type="EMBL" id="MDL5378114.1"/>
    </source>
</evidence>
<evidence type="ECO:0000313" key="2">
    <source>
        <dbReference type="Proteomes" id="UP001230807"/>
    </source>
</evidence>